<dbReference type="PANTHER" id="PTHR42887">
    <property type="entry name" value="OS12G0638800 PROTEIN"/>
    <property type="match status" value="1"/>
</dbReference>
<evidence type="ECO:0000256" key="2">
    <source>
        <dbReference type="ARBA" id="ARBA00022630"/>
    </source>
</evidence>
<feature type="domain" description="RsdA/BaiN/AoA(So)-like insert" evidence="5">
    <location>
        <begin position="172"/>
        <end position="320"/>
    </location>
</feature>
<dbReference type="NCBIfam" id="TIGR00275">
    <property type="entry name" value="aminoacetone oxidase family FAD-binding enzyme"/>
    <property type="match status" value="1"/>
</dbReference>
<gene>
    <name evidence="6" type="ORF">GCM10007854_24540</name>
</gene>
<dbReference type="EMBL" id="BSNJ01000005">
    <property type="protein sequence ID" value="GLQ21499.1"/>
    <property type="molecule type" value="Genomic_DNA"/>
</dbReference>
<keyword evidence="3" id="KW-0274">FAD</keyword>
<evidence type="ECO:0008006" key="8">
    <source>
        <dbReference type="Google" id="ProtNLM"/>
    </source>
</evidence>
<evidence type="ECO:0000256" key="1">
    <source>
        <dbReference type="ARBA" id="ARBA00001974"/>
    </source>
</evidence>
<evidence type="ECO:0000256" key="3">
    <source>
        <dbReference type="ARBA" id="ARBA00022827"/>
    </source>
</evidence>
<name>A0ABQ5V1R7_9PROT</name>
<dbReference type="PANTHER" id="PTHR42887:SF2">
    <property type="entry name" value="OS12G0638800 PROTEIN"/>
    <property type="match status" value="1"/>
</dbReference>
<organism evidence="6 7">
    <name type="scientific">Algimonas porphyrae</name>
    <dbReference type="NCBI Taxonomy" id="1128113"/>
    <lineage>
        <taxon>Bacteria</taxon>
        <taxon>Pseudomonadati</taxon>
        <taxon>Pseudomonadota</taxon>
        <taxon>Alphaproteobacteria</taxon>
        <taxon>Maricaulales</taxon>
        <taxon>Robiginitomaculaceae</taxon>
        <taxon>Algimonas</taxon>
    </lineage>
</organism>
<keyword evidence="2" id="KW-0285">Flavoprotein</keyword>
<reference evidence="6" key="1">
    <citation type="journal article" date="2014" name="Int. J. Syst. Evol. Microbiol.">
        <title>Complete genome of a new Firmicutes species belonging to the dominant human colonic microbiota ('Ruminococcus bicirculans') reveals two chromosomes and a selective capacity to utilize plant glucans.</title>
        <authorList>
            <consortium name="NISC Comparative Sequencing Program"/>
            <person name="Wegmann U."/>
            <person name="Louis P."/>
            <person name="Goesmann A."/>
            <person name="Henrissat B."/>
            <person name="Duncan S.H."/>
            <person name="Flint H.J."/>
        </authorList>
    </citation>
    <scope>NUCLEOTIDE SEQUENCE</scope>
    <source>
        <strain evidence="6">NBRC 108216</strain>
    </source>
</reference>
<feature type="domain" description="RsdA/BaiN/AoA(So)-like Rossmann fold-like" evidence="4">
    <location>
        <begin position="1"/>
        <end position="373"/>
    </location>
</feature>
<protein>
    <recommendedName>
        <fullName evidence="8">Aminoacetone oxidase family FAD-binding enzyme</fullName>
    </recommendedName>
</protein>
<comment type="cofactor">
    <cofactor evidence="1">
        <name>FAD</name>
        <dbReference type="ChEBI" id="CHEBI:57692"/>
    </cofactor>
</comment>
<dbReference type="Gene3D" id="2.40.30.10">
    <property type="entry name" value="Translation factors"/>
    <property type="match status" value="1"/>
</dbReference>
<dbReference type="InterPro" id="IPR004792">
    <property type="entry name" value="BaiN-like"/>
</dbReference>
<dbReference type="Pfam" id="PF22780">
    <property type="entry name" value="HI0933_like_1st"/>
    <property type="match status" value="1"/>
</dbReference>
<dbReference type="Pfam" id="PF03486">
    <property type="entry name" value="HI0933_like"/>
    <property type="match status" value="1"/>
</dbReference>
<sequence>MAAAVAGRRGRHVLLIDHADRPGEKIRISGGGRCNFTHLHSTSDNFISENPHFCKSALSRYTPYNFLALVERYGIKWEEKAEGQLFCQGKSTQIIDMLVEECRKAGVELRLGTEVLGVDRMESGFAVTTAMQTLSCESLVIATGGPSIPKMGATRFGYQVAAQFGLDMVDTVPALVPLTFTDETSAPMKALSGVAVDAAVSSERYAFTEPLLFTHRGLSGPAILQISSYWEPGEAITIDLAPGEDLLESLKRDRADRPRLSPAAWLAERLPKRLADSIAMTVRQARLADMPDTALMNLALQVGAWRIKPAGSEGYRKAEVTRGGVSTDELSSKTMEAKRVPGLYFIGEVVDVTGHLGGHNFQWAWASGVACGEVC</sequence>
<reference evidence="6" key="2">
    <citation type="submission" date="2023-01" db="EMBL/GenBank/DDBJ databases">
        <title>Draft genome sequence of Algimonas porphyrae strain NBRC 108216.</title>
        <authorList>
            <person name="Sun Q."/>
            <person name="Mori K."/>
        </authorList>
    </citation>
    <scope>NUCLEOTIDE SEQUENCE</scope>
    <source>
        <strain evidence="6">NBRC 108216</strain>
    </source>
</reference>
<evidence type="ECO:0000259" key="4">
    <source>
        <dbReference type="Pfam" id="PF03486"/>
    </source>
</evidence>
<accession>A0ABQ5V1R7</accession>
<keyword evidence="7" id="KW-1185">Reference proteome</keyword>
<dbReference type="Gene3D" id="1.10.8.260">
    <property type="entry name" value="HI0933 insert domain-like"/>
    <property type="match status" value="1"/>
</dbReference>
<dbReference type="Gene3D" id="3.50.50.60">
    <property type="entry name" value="FAD/NAD(P)-binding domain"/>
    <property type="match status" value="1"/>
</dbReference>
<proteinExistence type="predicted"/>
<dbReference type="SUPFAM" id="SSF160996">
    <property type="entry name" value="HI0933 insert domain-like"/>
    <property type="match status" value="1"/>
</dbReference>
<dbReference type="InterPro" id="IPR036188">
    <property type="entry name" value="FAD/NAD-bd_sf"/>
</dbReference>
<dbReference type="InterPro" id="IPR057661">
    <property type="entry name" value="RsdA/BaiN/AoA(So)_Rossmann"/>
</dbReference>
<dbReference type="InterPro" id="IPR023166">
    <property type="entry name" value="BaiN-like_dom_sf"/>
</dbReference>
<dbReference type="InterPro" id="IPR055178">
    <property type="entry name" value="RsdA/BaiN/AoA(So)-like_dom"/>
</dbReference>
<dbReference type="Proteomes" id="UP001161390">
    <property type="component" value="Unassembled WGS sequence"/>
</dbReference>
<dbReference type="SUPFAM" id="SSF51905">
    <property type="entry name" value="FAD/NAD(P)-binding domain"/>
    <property type="match status" value="1"/>
</dbReference>
<evidence type="ECO:0000313" key="7">
    <source>
        <dbReference type="Proteomes" id="UP001161390"/>
    </source>
</evidence>
<comment type="caution">
    <text evidence="6">The sequence shown here is derived from an EMBL/GenBank/DDBJ whole genome shotgun (WGS) entry which is preliminary data.</text>
</comment>
<evidence type="ECO:0000313" key="6">
    <source>
        <dbReference type="EMBL" id="GLQ21499.1"/>
    </source>
</evidence>
<evidence type="ECO:0000259" key="5">
    <source>
        <dbReference type="Pfam" id="PF22780"/>
    </source>
</evidence>